<keyword evidence="6 11" id="KW-0812">Transmembrane</keyword>
<name>A0A858Q6Q5_9GAMM</name>
<evidence type="ECO:0000256" key="5">
    <source>
        <dbReference type="ARBA" id="ARBA00022475"/>
    </source>
</evidence>
<keyword evidence="13" id="KW-1185">Reference proteome</keyword>
<feature type="transmembrane region" description="Helical" evidence="11">
    <location>
        <begin position="27"/>
        <end position="44"/>
    </location>
</feature>
<dbReference type="SMART" id="SM01323">
    <property type="entry name" value="YajC"/>
    <property type="match status" value="1"/>
</dbReference>
<protein>
    <recommendedName>
        <fullName evidence="3">Sec translocon accessory complex subunit YajC</fullName>
    </recommendedName>
</protein>
<comment type="subcellular location">
    <subcellularLocation>
        <location evidence="1">Cell membrane</location>
        <topology evidence="1">Single-pass membrane protein</topology>
    </subcellularLocation>
</comment>
<keyword evidence="8 11" id="KW-1133">Transmembrane helix</keyword>
<dbReference type="PANTHER" id="PTHR33909:SF1">
    <property type="entry name" value="SEC TRANSLOCON ACCESSORY COMPLEX SUBUNIT YAJC"/>
    <property type="match status" value="1"/>
</dbReference>
<dbReference type="EMBL" id="CP046565">
    <property type="protein sequence ID" value="QJD29572.1"/>
    <property type="molecule type" value="Genomic_DNA"/>
</dbReference>
<evidence type="ECO:0000256" key="6">
    <source>
        <dbReference type="ARBA" id="ARBA00022692"/>
    </source>
</evidence>
<evidence type="ECO:0000313" key="12">
    <source>
        <dbReference type="EMBL" id="QJD29572.1"/>
    </source>
</evidence>
<organism evidence="12 13">
    <name type="scientific">Methylococcus geothermalis</name>
    <dbReference type="NCBI Taxonomy" id="2681310"/>
    <lineage>
        <taxon>Bacteria</taxon>
        <taxon>Pseudomonadati</taxon>
        <taxon>Pseudomonadota</taxon>
        <taxon>Gammaproteobacteria</taxon>
        <taxon>Methylococcales</taxon>
        <taxon>Methylococcaceae</taxon>
        <taxon>Methylococcus</taxon>
    </lineage>
</organism>
<dbReference type="GO" id="GO:0005886">
    <property type="term" value="C:plasma membrane"/>
    <property type="evidence" value="ECO:0007669"/>
    <property type="project" value="UniProtKB-SubCell"/>
</dbReference>
<evidence type="ECO:0000256" key="4">
    <source>
        <dbReference type="ARBA" id="ARBA00022448"/>
    </source>
</evidence>
<sequence length="119" mass="12836">MTMSFFIADALAEAAPAAAQEPGAAGLILPMAVLAVFFLLFVLPQNRRQREHKKLLQSLVKGVEVVTTGGVLGRVVEVDDNFVTLEVAENVQICVQRNAVASLMPKGTYKAAKRKPESK</sequence>
<comment type="similarity">
    <text evidence="2">Belongs to the YajC family.</text>
</comment>
<dbReference type="Proteomes" id="UP000503004">
    <property type="component" value="Chromosome"/>
</dbReference>
<keyword evidence="10 11" id="KW-0472">Membrane</keyword>
<dbReference type="InterPro" id="IPR003849">
    <property type="entry name" value="Preprotein_translocase_YajC"/>
</dbReference>
<dbReference type="GO" id="GO:0015031">
    <property type="term" value="P:protein transport"/>
    <property type="evidence" value="ECO:0007669"/>
    <property type="project" value="UniProtKB-KW"/>
</dbReference>
<evidence type="ECO:0000256" key="2">
    <source>
        <dbReference type="ARBA" id="ARBA00006742"/>
    </source>
</evidence>
<dbReference type="PRINTS" id="PR01853">
    <property type="entry name" value="YAJCTRNLCASE"/>
</dbReference>
<evidence type="ECO:0000256" key="1">
    <source>
        <dbReference type="ARBA" id="ARBA00004162"/>
    </source>
</evidence>
<keyword evidence="7" id="KW-0653">Protein transport</keyword>
<keyword evidence="9" id="KW-0811">Translocation</keyword>
<evidence type="ECO:0000313" key="13">
    <source>
        <dbReference type="Proteomes" id="UP000503004"/>
    </source>
</evidence>
<dbReference type="KEGG" id="metu:GNH96_06035"/>
<dbReference type="Pfam" id="PF02699">
    <property type="entry name" value="YajC"/>
    <property type="match status" value="1"/>
</dbReference>
<keyword evidence="5" id="KW-1003">Cell membrane</keyword>
<evidence type="ECO:0000256" key="10">
    <source>
        <dbReference type="ARBA" id="ARBA00023136"/>
    </source>
</evidence>
<dbReference type="NCBIfam" id="TIGR00739">
    <property type="entry name" value="yajC"/>
    <property type="match status" value="1"/>
</dbReference>
<reference evidence="13" key="1">
    <citation type="submission" date="2019-12" db="EMBL/GenBank/DDBJ databases">
        <authorList>
            <person name="Awala S.I."/>
            <person name="Rhee S.K."/>
        </authorList>
    </citation>
    <scope>NUCLEOTIDE SEQUENCE [LARGE SCALE GENOMIC DNA]</scope>
    <source>
        <strain evidence="13">IM1</strain>
    </source>
</reference>
<proteinExistence type="inferred from homology"/>
<evidence type="ECO:0000256" key="8">
    <source>
        <dbReference type="ARBA" id="ARBA00022989"/>
    </source>
</evidence>
<evidence type="ECO:0000256" key="3">
    <source>
        <dbReference type="ARBA" id="ARBA00014962"/>
    </source>
</evidence>
<evidence type="ECO:0000256" key="7">
    <source>
        <dbReference type="ARBA" id="ARBA00022927"/>
    </source>
</evidence>
<evidence type="ECO:0000256" key="9">
    <source>
        <dbReference type="ARBA" id="ARBA00023010"/>
    </source>
</evidence>
<gene>
    <name evidence="12" type="primary">yajC</name>
    <name evidence="12" type="ORF">GNH96_06035</name>
</gene>
<dbReference type="AlphaFoldDB" id="A0A858Q6Q5"/>
<dbReference type="PANTHER" id="PTHR33909">
    <property type="entry name" value="SEC TRANSLOCON ACCESSORY COMPLEX SUBUNIT YAJC"/>
    <property type="match status" value="1"/>
</dbReference>
<keyword evidence="4" id="KW-0813">Transport</keyword>
<accession>A0A858Q6Q5</accession>
<evidence type="ECO:0000256" key="11">
    <source>
        <dbReference type="SAM" id="Phobius"/>
    </source>
</evidence>